<evidence type="ECO:0000313" key="4">
    <source>
        <dbReference type="Proteomes" id="UP000316196"/>
    </source>
</evidence>
<sequence length="643" mass="72027">MLDPPQQATRHNEPMPKSAELPTSTDLFKIRRAALAKEVIAPLRKLYGERDDVDEVIDLMFEVAAKAWGERPQALRELDEARLTHPDWFQRPDQLGYVCYADRFDGGLDGVRSRLDHLAELGVTTLHVMPVLEPRQGPNDGGYAVASYRRVDPRLGTMDDLRGLASDLHERGMSLVCDLVCNHTAAEHPWARKARDGKKKYRDYYWMYPDREMPDAWEGSLPEVFPDWAPGNFTWLPDAEQWVWTTFNEYQWDLNYTNPRVLAEMVANVCFLANVGVDIIRLDAVAFMWKRLGTTCQNQPEAHLIVEVMRAVLRMVAPASILLAEAIVAPEDLVPWFGRGESTGKECQLAYHNVFMVTLWSALAEHDARLMSSVLNRMPQIPSSASWLTYARLHDDIGWAITDQDAAAVGLDGFAHRAFLSDFYSGGFPGSFAVGEVFQSNPRTGDRRISGTLASLAGLERALAPSGSSTLVEHAIRRILLVHSLVFAFGGLPLINSGDEIGMLNDHAWADEPSHADDNRWMHRPVMDWDAAARRHTPGTVEARIFEGLQHLAAVRSTVHEFHADTPGTALDVGNSKVFAWHRSGPRGRILVLANVTDEDFSVDTMHGGAGHDGEWIDLLTGEKQGRIVRLDAYMTRWLRPAE</sequence>
<dbReference type="Proteomes" id="UP000316196">
    <property type="component" value="Unassembled WGS sequence"/>
</dbReference>
<dbReference type="InterPro" id="IPR006047">
    <property type="entry name" value="GH13_cat_dom"/>
</dbReference>
<protein>
    <submittedName>
        <fullName evidence="3">Amylosucrase</fullName>
    </submittedName>
</protein>
<dbReference type="SUPFAM" id="SSF51445">
    <property type="entry name" value="(Trans)glycosidases"/>
    <property type="match status" value="1"/>
</dbReference>
<dbReference type="Pfam" id="PF00128">
    <property type="entry name" value="Alpha-amylase"/>
    <property type="match status" value="1"/>
</dbReference>
<feature type="domain" description="Glycosyl hydrolase family 13 catalytic" evidence="2">
    <location>
        <begin position="83"/>
        <end position="544"/>
    </location>
</feature>
<dbReference type="InterPro" id="IPR017853">
    <property type="entry name" value="GH"/>
</dbReference>
<feature type="region of interest" description="Disordered" evidence="1">
    <location>
        <begin position="1"/>
        <end position="22"/>
    </location>
</feature>
<dbReference type="Gene3D" id="1.10.1740.10">
    <property type="match status" value="1"/>
</dbReference>
<dbReference type="SMART" id="SM00642">
    <property type="entry name" value="Aamy"/>
    <property type="match status" value="1"/>
</dbReference>
<organism evidence="3 4">
    <name type="scientific">Propioniferax innocua</name>
    <dbReference type="NCBI Taxonomy" id="1753"/>
    <lineage>
        <taxon>Bacteria</taxon>
        <taxon>Bacillati</taxon>
        <taxon>Actinomycetota</taxon>
        <taxon>Actinomycetes</taxon>
        <taxon>Propionibacteriales</taxon>
        <taxon>Propionibacteriaceae</taxon>
        <taxon>Propioniferax</taxon>
    </lineage>
</organism>
<dbReference type="Gene3D" id="2.60.40.1180">
    <property type="entry name" value="Golgi alpha-mannosidase II"/>
    <property type="match status" value="1"/>
</dbReference>
<dbReference type="GO" id="GO:0005975">
    <property type="term" value="P:carbohydrate metabolic process"/>
    <property type="evidence" value="ECO:0007669"/>
    <property type="project" value="InterPro"/>
</dbReference>
<proteinExistence type="predicted"/>
<dbReference type="PANTHER" id="PTHR10357">
    <property type="entry name" value="ALPHA-AMYLASE FAMILY MEMBER"/>
    <property type="match status" value="1"/>
</dbReference>
<dbReference type="InterPro" id="IPR044077">
    <property type="entry name" value="Amylosucrase"/>
</dbReference>
<dbReference type="Gene3D" id="3.90.400.10">
    <property type="entry name" value="Oligo-1,6-glucosidase, Domain 2"/>
    <property type="match status" value="1"/>
</dbReference>
<evidence type="ECO:0000259" key="2">
    <source>
        <dbReference type="SMART" id="SM00642"/>
    </source>
</evidence>
<dbReference type="AlphaFoldDB" id="A0A542ZSM0"/>
<name>A0A542ZSM0_9ACTN</name>
<dbReference type="EMBL" id="VFOR01000001">
    <property type="protein sequence ID" value="TQL63352.1"/>
    <property type="molecule type" value="Genomic_DNA"/>
</dbReference>
<dbReference type="SUPFAM" id="SSF51011">
    <property type="entry name" value="Glycosyl hydrolase domain"/>
    <property type="match status" value="1"/>
</dbReference>
<dbReference type="InterPro" id="IPR013780">
    <property type="entry name" value="Glyco_hydro_b"/>
</dbReference>
<comment type="caution">
    <text evidence="3">The sequence shown here is derived from an EMBL/GenBank/DDBJ whole genome shotgun (WGS) entry which is preliminary data.</text>
</comment>
<dbReference type="Gene3D" id="3.20.20.80">
    <property type="entry name" value="Glycosidases"/>
    <property type="match status" value="1"/>
</dbReference>
<dbReference type="PANTHER" id="PTHR10357:SF213">
    <property type="entry name" value="ALPHA AMYLASE CATALYTIC REGION"/>
    <property type="match status" value="1"/>
</dbReference>
<dbReference type="CDD" id="cd11324">
    <property type="entry name" value="AmyAc_Amylosucrase"/>
    <property type="match status" value="1"/>
</dbReference>
<gene>
    <name evidence="3" type="ORF">FB460_1158</name>
</gene>
<dbReference type="GO" id="GO:0047669">
    <property type="term" value="F:amylosucrase activity"/>
    <property type="evidence" value="ECO:0007669"/>
    <property type="project" value="InterPro"/>
</dbReference>
<evidence type="ECO:0000256" key="1">
    <source>
        <dbReference type="SAM" id="MobiDB-lite"/>
    </source>
</evidence>
<accession>A0A542ZSM0</accession>
<reference evidence="3 4" key="1">
    <citation type="submission" date="2019-06" db="EMBL/GenBank/DDBJ databases">
        <title>Sequencing the genomes of 1000 actinobacteria strains.</title>
        <authorList>
            <person name="Klenk H.-P."/>
        </authorList>
    </citation>
    <scope>NUCLEOTIDE SEQUENCE [LARGE SCALE GENOMIC DNA]</scope>
    <source>
        <strain evidence="3 4">DSM 8251</strain>
    </source>
</reference>
<keyword evidence="4" id="KW-1185">Reference proteome</keyword>
<dbReference type="InterPro" id="IPR045857">
    <property type="entry name" value="O16G_dom_2"/>
</dbReference>
<evidence type="ECO:0000313" key="3">
    <source>
        <dbReference type="EMBL" id="TQL63352.1"/>
    </source>
</evidence>